<dbReference type="InterPro" id="IPR020568">
    <property type="entry name" value="Ribosomal_Su5_D2-typ_SF"/>
</dbReference>
<dbReference type="AlphaFoldDB" id="A0A971CYJ6"/>
<protein>
    <recommendedName>
        <fullName evidence="1">endopeptidase La</fullName>
        <ecNumber evidence="1">3.4.21.53</ecNumber>
    </recommendedName>
</protein>
<feature type="transmembrane region" description="Helical" evidence="2">
    <location>
        <begin position="21"/>
        <end position="43"/>
    </location>
</feature>
<accession>A0A971CYJ6</accession>
<dbReference type="GO" id="GO:0030163">
    <property type="term" value="P:protein catabolic process"/>
    <property type="evidence" value="ECO:0007669"/>
    <property type="project" value="InterPro"/>
</dbReference>
<dbReference type="InterPro" id="IPR008269">
    <property type="entry name" value="Lon_proteolytic"/>
</dbReference>
<organism evidence="4 5">
    <name type="scientific">Bifidobacterium crudilactis</name>
    <dbReference type="NCBI Taxonomy" id="327277"/>
    <lineage>
        <taxon>Bacteria</taxon>
        <taxon>Bacillati</taxon>
        <taxon>Actinomycetota</taxon>
        <taxon>Actinomycetes</taxon>
        <taxon>Bifidobacteriales</taxon>
        <taxon>Bifidobacteriaceae</taxon>
        <taxon>Bifidobacterium</taxon>
    </lineage>
</organism>
<dbReference type="GO" id="GO:0006508">
    <property type="term" value="P:proteolysis"/>
    <property type="evidence" value="ECO:0007669"/>
    <property type="project" value="UniProtKB-KW"/>
</dbReference>
<keyword evidence="2" id="KW-0812">Transmembrane</keyword>
<dbReference type="PANTHER" id="PTHR10046">
    <property type="entry name" value="ATP DEPENDENT LON PROTEASE FAMILY MEMBER"/>
    <property type="match status" value="1"/>
</dbReference>
<dbReference type="Proteomes" id="UP000767327">
    <property type="component" value="Unassembled WGS sequence"/>
</dbReference>
<proteinExistence type="inferred from homology"/>
<keyword evidence="2" id="KW-1133">Transmembrane helix</keyword>
<dbReference type="SUPFAM" id="SSF54211">
    <property type="entry name" value="Ribosomal protein S5 domain 2-like"/>
    <property type="match status" value="1"/>
</dbReference>
<evidence type="ECO:0000256" key="1">
    <source>
        <dbReference type="PROSITE-ProRule" id="PRU01122"/>
    </source>
</evidence>
<keyword evidence="1" id="KW-0720">Serine protease</keyword>
<comment type="caution">
    <text evidence="4">The sequence shown here is derived from an EMBL/GenBank/DDBJ whole genome shotgun (WGS) entry which is preliminary data.</text>
</comment>
<evidence type="ECO:0000259" key="3">
    <source>
        <dbReference type="PROSITE" id="PS51786"/>
    </source>
</evidence>
<reference evidence="4" key="2">
    <citation type="submission" date="2020-01" db="EMBL/GenBank/DDBJ databases">
        <authorList>
            <person name="Campanaro S."/>
        </authorList>
    </citation>
    <scope>NUCLEOTIDE SEQUENCE</scope>
    <source>
        <strain evidence="4">AS01afH2WH_6</strain>
    </source>
</reference>
<dbReference type="GO" id="GO:0004252">
    <property type="term" value="F:serine-type endopeptidase activity"/>
    <property type="evidence" value="ECO:0007669"/>
    <property type="project" value="UniProtKB-UniRule"/>
</dbReference>
<dbReference type="InterPro" id="IPR014721">
    <property type="entry name" value="Ribsml_uS5_D2-typ_fold_subgr"/>
</dbReference>
<dbReference type="InterPro" id="IPR027065">
    <property type="entry name" value="Lon_Prtase"/>
</dbReference>
<comment type="catalytic activity">
    <reaction evidence="1">
        <text>Hydrolysis of proteins in presence of ATP.</text>
        <dbReference type="EC" id="3.4.21.53"/>
    </reaction>
</comment>
<feature type="active site" evidence="1">
    <location>
        <position position="214"/>
    </location>
</feature>
<dbReference type="EC" id="3.4.21.53" evidence="1"/>
<evidence type="ECO:0000313" key="5">
    <source>
        <dbReference type="Proteomes" id="UP000767327"/>
    </source>
</evidence>
<dbReference type="EMBL" id="JAAXZR010000012">
    <property type="protein sequence ID" value="NLT79256.1"/>
    <property type="molecule type" value="Genomic_DNA"/>
</dbReference>
<comment type="similarity">
    <text evidence="1">Belongs to the peptidase S16 family.</text>
</comment>
<feature type="domain" description="Lon proteolytic" evidence="3">
    <location>
        <begin position="164"/>
        <end position="262"/>
    </location>
</feature>
<dbReference type="PROSITE" id="PS51786">
    <property type="entry name" value="LON_PROTEOLYTIC"/>
    <property type="match status" value="1"/>
</dbReference>
<dbReference type="GO" id="GO:0005524">
    <property type="term" value="F:ATP binding"/>
    <property type="evidence" value="ECO:0007669"/>
    <property type="project" value="InterPro"/>
</dbReference>
<reference evidence="4" key="1">
    <citation type="journal article" date="2020" name="Biotechnol. Biofuels">
        <title>New insights from the biogas microbiome by comprehensive genome-resolved metagenomics of nearly 1600 species originating from multiple anaerobic digesters.</title>
        <authorList>
            <person name="Campanaro S."/>
            <person name="Treu L."/>
            <person name="Rodriguez-R L.M."/>
            <person name="Kovalovszki A."/>
            <person name="Ziels R.M."/>
            <person name="Maus I."/>
            <person name="Zhu X."/>
            <person name="Kougias P.G."/>
            <person name="Basile A."/>
            <person name="Luo G."/>
            <person name="Schluter A."/>
            <person name="Konstantinidis K.T."/>
            <person name="Angelidaki I."/>
        </authorList>
    </citation>
    <scope>NUCLEOTIDE SEQUENCE</scope>
    <source>
        <strain evidence="4">AS01afH2WH_6</strain>
    </source>
</reference>
<sequence>MSADGAFSGYLKMYKATPRKAKIGVLAVVLAFIALMLPSPYVVETPGPTQNVLGKSGSSAVISISGVNTYTDSGSLLMTTVNAVGVPGYPVNNGQVLWSWFDKHSIVMPREAIFPQGETVDEYKSENTKQMSSSQDAATSQALKFLEAKGHDVSSAKVSIQVKDIGGPSAGLMYTLGTIDLLTEQNETGGKVIAGTGTMDDEGKVGAIGGIRLKMLGAKRDGATWFLAPAANCTDVSGHVPSGLRDVKVSTLSEAYDAIVAIGQNKAQSLPHC</sequence>
<name>A0A971CYJ6_9BIFI</name>
<keyword evidence="1 4" id="KW-0645">Protease</keyword>
<dbReference type="Pfam" id="PF05362">
    <property type="entry name" value="Lon_C"/>
    <property type="match status" value="1"/>
</dbReference>
<evidence type="ECO:0000313" key="4">
    <source>
        <dbReference type="EMBL" id="NLT79256.1"/>
    </source>
</evidence>
<gene>
    <name evidence="4" type="ORF">GXW98_03080</name>
</gene>
<evidence type="ECO:0000256" key="2">
    <source>
        <dbReference type="SAM" id="Phobius"/>
    </source>
</evidence>
<keyword evidence="2" id="KW-0472">Membrane</keyword>
<dbReference type="GO" id="GO:0004176">
    <property type="term" value="F:ATP-dependent peptidase activity"/>
    <property type="evidence" value="ECO:0007669"/>
    <property type="project" value="UniProtKB-UniRule"/>
</dbReference>
<feature type="active site" evidence="1">
    <location>
        <position position="169"/>
    </location>
</feature>
<keyword evidence="1" id="KW-0378">Hydrolase</keyword>
<dbReference type="Gene3D" id="3.30.230.10">
    <property type="match status" value="1"/>
</dbReference>